<evidence type="ECO:0000313" key="3">
    <source>
        <dbReference type="EMBL" id="KAG6703140.1"/>
    </source>
</evidence>
<sequence>MSLESSALFIPSLNSVSSLVSRRSSLKSLKSSSSMWDDTQKSHRLRHRIHKSSGSSHRTMSRSLSCDSQSKGSVSTPRGSVVDAIPNPSKEQLVDVVQRHFMSQQIDELQVIVGFV</sequence>
<gene>
    <name evidence="3" type="ORF">I3842_07G069400</name>
</gene>
<feature type="domain" description="Histone deacetylase complex subunit SAP30 Sin3 binding" evidence="2">
    <location>
        <begin position="85"/>
        <end position="116"/>
    </location>
</feature>
<accession>A0A922EJJ7</accession>
<evidence type="ECO:0000259" key="2">
    <source>
        <dbReference type="Pfam" id="PF13867"/>
    </source>
</evidence>
<dbReference type="GO" id="GO:0000118">
    <property type="term" value="C:histone deacetylase complex"/>
    <property type="evidence" value="ECO:0007669"/>
    <property type="project" value="TreeGrafter"/>
</dbReference>
<reference evidence="3" key="1">
    <citation type="submission" date="2021-01" db="EMBL/GenBank/DDBJ databases">
        <authorList>
            <person name="Lovell J.T."/>
            <person name="Bentley N."/>
            <person name="Bhattarai G."/>
            <person name="Jenkins J.W."/>
            <person name="Sreedasyam A."/>
            <person name="Alarcon Y."/>
            <person name="Bock C."/>
            <person name="Boston L."/>
            <person name="Carlson J."/>
            <person name="Cervantes K."/>
            <person name="Clermont K."/>
            <person name="Krom N."/>
            <person name="Kubenka K."/>
            <person name="Mamidi S."/>
            <person name="Mattison C."/>
            <person name="Monteros M."/>
            <person name="Pisani C."/>
            <person name="Plott C."/>
            <person name="Rajasekar S."/>
            <person name="Rhein H.S."/>
            <person name="Rohla C."/>
            <person name="Song M."/>
            <person name="Hilaire R.S."/>
            <person name="Shu S."/>
            <person name="Wells L."/>
            <person name="Wang X."/>
            <person name="Webber J."/>
            <person name="Heerema R.J."/>
            <person name="Klein P."/>
            <person name="Conner P."/>
            <person name="Grauke L."/>
            <person name="Grimwood J."/>
            <person name="Schmutz J."/>
            <person name="Randall J.J."/>
        </authorList>
    </citation>
    <scope>NUCLEOTIDE SEQUENCE</scope>
    <source>
        <tissue evidence="3">Leaf</tissue>
    </source>
</reference>
<dbReference type="AlphaFoldDB" id="A0A922EJJ7"/>
<organism evidence="3 4">
    <name type="scientific">Carya illinoinensis</name>
    <name type="common">Pecan</name>
    <dbReference type="NCBI Taxonomy" id="32201"/>
    <lineage>
        <taxon>Eukaryota</taxon>
        <taxon>Viridiplantae</taxon>
        <taxon>Streptophyta</taxon>
        <taxon>Embryophyta</taxon>
        <taxon>Tracheophyta</taxon>
        <taxon>Spermatophyta</taxon>
        <taxon>Magnoliopsida</taxon>
        <taxon>eudicotyledons</taxon>
        <taxon>Gunneridae</taxon>
        <taxon>Pentapetalae</taxon>
        <taxon>rosids</taxon>
        <taxon>fabids</taxon>
        <taxon>Fagales</taxon>
        <taxon>Juglandaceae</taxon>
        <taxon>Carya</taxon>
    </lineage>
</organism>
<name>A0A922EJJ7_CARIL</name>
<dbReference type="InterPro" id="IPR024145">
    <property type="entry name" value="His_deAcase_SAP30/SAP30L"/>
</dbReference>
<dbReference type="PANTHER" id="PTHR13286:SF6">
    <property type="entry name" value="HISTONE DEACETYLASE COMPLEX SUBUNIT SAP30L-RELATED"/>
    <property type="match status" value="1"/>
</dbReference>
<dbReference type="PANTHER" id="PTHR13286">
    <property type="entry name" value="SAP30"/>
    <property type="match status" value="1"/>
</dbReference>
<dbReference type="GO" id="GO:0003712">
    <property type="term" value="F:transcription coregulator activity"/>
    <property type="evidence" value="ECO:0007669"/>
    <property type="project" value="TreeGrafter"/>
</dbReference>
<feature type="compositionally biased region" description="Basic residues" evidence="1">
    <location>
        <begin position="42"/>
        <end position="51"/>
    </location>
</feature>
<evidence type="ECO:0000313" key="4">
    <source>
        <dbReference type="Proteomes" id="UP000811246"/>
    </source>
</evidence>
<proteinExistence type="predicted"/>
<feature type="compositionally biased region" description="Low complexity" evidence="1">
    <location>
        <begin position="52"/>
        <end position="65"/>
    </location>
</feature>
<comment type="caution">
    <text evidence="3">The sequence shown here is derived from an EMBL/GenBank/DDBJ whole genome shotgun (WGS) entry which is preliminary data.</text>
</comment>
<evidence type="ECO:0000256" key="1">
    <source>
        <dbReference type="SAM" id="MobiDB-lite"/>
    </source>
</evidence>
<dbReference type="InterPro" id="IPR025718">
    <property type="entry name" value="SAP30_Sin3-bd"/>
</dbReference>
<feature type="region of interest" description="Disordered" evidence="1">
    <location>
        <begin position="26"/>
        <end position="86"/>
    </location>
</feature>
<protein>
    <recommendedName>
        <fullName evidence="2">Histone deacetylase complex subunit SAP30 Sin3 binding domain-containing protein</fullName>
    </recommendedName>
</protein>
<dbReference type="Pfam" id="PF13867">
    <property type="entry name" value="SAP30_Sin3_bdg"/>
    <property type="match status" value="1"/>
</dbReference>
<dbReference type="GO" id="GO:0006355">
    <property type="term" value="P:regulation of DNA-templated transcription"/>
    <property type="evidence" value="ECO:0007669"/>
    <property type="project" value="TreeGrafter"/>
</dbReference>
<dbReference type="Proteomes" id="UP000811246">
    <property type="component" value="Chromosome 7"/>
</dbReference>
<dbReference type="EMBL" id="CM031831">
    <property type="protein sequence ID" value="KAG6703140.1"/>
    <property type="molecule type" value="Genomic_DNA"/>
</dbReference>
<feature type="compositionally biased region" description="Polar residues" evidence="1">
    <location>
        <begin position="66"/>
        <end position="78"/>
    </location>
</feature>